<accession>A0ABY9JWI2</accession>
<evidence type="ECO:0000256" key="2">
    <source>
        <dbReference type="ARBA" id="ARBA00011903"/>
    </source>
</evidence>
<keyword evidence="4" id="KW-0547">Nucleotide-binding</keyword>
<evidence type="ECO:0000256" key="5">
    <source>
        <dbReference type="ARBA" id="ARBA00022777"/>
    </source>
</evidence>
<comment type="catalytic activity">
    <reaction evidence="8">
        <text>L-tyrosyl-[protein] + ATP = O-phospho-L-tyrosyl-[protein] + ADP + H(+)</text>
        <dbReference type="Rhea" id="RHEA:10596"/>
        <dbReference type="Rhea" id="RHEA-COMP:10136"/>
        <dbReference type="Rhea" id="RHEA-COMP:20101"/>
        <dbReference type="ChEBI" id="CHEBI:15378"/>
        <dbReference type="ChEBI" id="CHEBI:30616"/>
        <dbReference type="ChEBI" id="CHEBI:46858"/>
        <dbReference type="ChEBI" id="CHEBI:61978"/>
        <dbReference type="ChEBI" id="CHEBI:456216"/>
        <dbReference type="EC" id="2.7.10.2"/>
    </reaction>
</comment>
<evidence type="ECO:0000313" key="11">
    <source>
        <dbReference type="Proteomes" id="UP001197974"/>
    </source>
</evidence>
<dbReference type="Pfam" id="PF13614">
    <property type="entry name" value="AAA_31"/>
    <property type="match status" value="1"/>
</dbReference>
<evidence type="ECO:0000259" key="9">
    <source>
        <dbReference type="Pfam" id="PF13614"/>
    </source>
</evidence>
<dbReference type="InterPro" id="IPR005702">
    <property type="entry name" value="Wzc-like_C"/>
</dbReference>
<evidence type="ECO:0000256" key="7">
    <source>
        <dbReference type="ARBA" id="ARBA00023137"/>
    </source>
</evidence>
<dbReference type="PANTHER" id="PTHR32309">
    <property type="entry name" value="TYROSINE-PROTEIN KINASE"/>
    <property type="match status" value="1"/>
</dbReference>
<dbReference type="InterPro" id="IPR027417">
    <property type="entry name" value="P-loop_NTPase"/>
</dbReference>
<dbReference type="GO" id="GO:0004715">
    <property type="term" value="F:non-membrane spanning protein tyrosine kinase activity"/>
    <property type="evidence" value="ECO:0007669"/>
    <property type="project" value="UniProtKB-EC"/>
</dbReference>
<dbReference type="EMBL" id="CP129013">
    <property type="protein sequence ID" value="WLR42780.1"/>
    <property type="molecule type" value="Genomic_DNA"/>
</dbReference>
<dbReference type="PANTHER" id="PTHR32309:SF13">
    <property type="entry name" value="FERRIC ENTEROBACTIN TRANSPORT PROTEIN FEPE"/>
    <property type="match status" value="1"/>
</dbReference>
<protein>
    <recommendedName>
        <fullName evidence="2">non-specific protein-tyrosine kinase</fullName>
        <ecNumber evidence="2">2.7.10.2</ecNumber>
    </recommendedName>
</protein>
<dbReference type="Proteomes" id="UP001197974">
    <property type="component" value="Chromosome"/>
</dbReference>
<proteinExistence type="inferred from homology"/>
<comment type="similarity">
    <text evidence="1">Belongs to the CpsD/CapB family.</text>
</comment>
<reference evidence="10 11" key="1">
    <citation type="submission" date="2023-06" db="EMBL/GenBank/DDBJ databases">
        <title>Five Gram-positive bacteria isolated from mangrove sediments in Shenzhen, Guangdong, China.</title>
        <authorList>
            <person name="Yu S."/>
            <person name="Zheng W."/>
            <person name="Huang Y."/>
        </authorList>
    </citation>
    <scope>NUCLEOTIDE SEQUENCE [LARGE SCALE GENOMIC DNA]</scope>
    <source>
        <strain evidence="10 11">SaN35-3</strain>
    </source>
</reference>
<feature type="domain" description="AAA" evidence="9">
    <location>
        <begin position="59"/>
        <end position="191"/>
    </location>
</feature>
<keyword evidence="6" id="KW-0067">ATP-binding</keyword>
<name>A0ABY9JWI2_9BACI</name>
<keyword evidence="11" id="KW-1185">Reference proteome</keyword>
<dbReference type="Gene3D" id="3.40.50.300">
    <property type="entry name" value="P-loop containing nucleotide triphosphate hydrolases"/>
    <property type="match status" value="1"/>
</dbReference>
<dbReference type="InterPro" id="IPR025669">
    <property type="entry name" value="AAA_dom"/>
</dbReference>
<dbReference type="SUPFAM" id="SSF52540">
    <property type="entry name" value="P-loop containing nucleoside triphosphate hydrolases"/>
    <property type="match status" value="1"/>
</dbReference>
<evidence type="ECO:0000313" key="10">
    <source>
        <dbReference type="EMBL" id="WLR42780.1"/>
    </source>
</evidence>
<evidence type="ECO:0000256" key="4">
    <source>
        <dbReference type="ARBA" id="ARBA00022741"/>
    </source>
</evidence>
<dbReference type="NCBIfam" id="TIGR01007">
    <property type="entry name" value="eps_fam"/>
    <property type="match status" value="1"/>
</dbReference>
<keyword evidence="7" id="KW-0829">Tyrosine-protein kinase</keyword>
<evidence type="ECO:0000256" key="3">
    <source>
        <dbReference type="ARBA" id="ARBA00022679"/>
    </source>
</evidence>
<evidence type="ECO:0000256" key="6">
    <source>
        <dbReference type="ARBA" id="ARBA00022840"/>
    </source>
</evidence>
<evidence type="ECO:0000256" key="1">
    <source>
        <dbReference type="ARBA" id="ARBA00007316"/>
    </source>
</evidence>
<dbReference type="CDD" id="cd05387">
    <property type="entry name" value="BY-kinase"/>
    <property type="match status" value="1"/>
</dbReference>
<gene>
    <name evidence="10" type="ORF">LC087_00585</name>
</gene>
<dbReference type="InterPro" id="IPR050445">
    <property type="entry name" value="Bact_polysacc_biosynth/exp"/>
</dbReference>
<keyword evidence="3 10" id="KW-0808">Transferase</keyword>
<dbReference type="RefSeq" id="WP_226539393.1">
    <property type="nucleotide sequence ID" value="NZ_CP129013.1"/>
</dbReference>
<sequence>MIRMLKRKSNKHKTKNIITQSIPESLVSEQFRKLRTNFYFMVKDFQNPTLLFTSSKQKEGKSSTLANLAYSLVNDREKVVIIDANLRNPSQHLFFKLPNTVGLSSILSSKRTLEETVSYTGISNLYVLTSGPSLLNPAELLGLDSMNYLIEEAKSKFDYVLIDSPSILEATDSNILASLCDGVILVIHSKANQHEVLESKRILTFGHARFLGAIMNEM</sequence>
<keyword evidence="5 10" id="KW-0418">Kinase</keyword>
<evidence type="ECO:0000256" key="8">
    <source>
        <dbReference type="ARBA" id="ARBA00051245"/>
    </source>
</evidence>
<organism evidence="10 11">
    <name type="scientific">Bacillus carboniphilus</name>
    <dbReference type="NCBI Taxonomy" id="86663"/>
    <lineage>
        <taxon>Bacteria</taxon>
        <taxon>Bacillati</taxon>
        <taxon>Bacillota</taxon>
        <taxon>Bacilli</taxon>
        <taxon>Bacillales</taxon>
        <taxon>Bacillaceae</taxon>
        <taxon>Bacillus</taxon>
    </lineage>
</organism>
<dbReference type="EC" id="2.7.10.2" evidence="2"/>